<evidence type="ECO:0000256" key="1">
    <source>
        <dbReference type="SAM" id="MobiDB-lite"/>
    </source>
</evidence>
<keyword evidence="3" id="KW-1185">Reference proteome</keyword>
<evidence type="ECO:0000313" key="2">
    <source>
        <dbReference type="EMBL" id="EFQ94079.1"/>
    </source>
</evidence>
<organism evidence="3">
    <name type="scientific">Pyrenophora teres f. teres (strain 0-1)</name>
    <name type="common">Barley net blotch fungus</name>
    <name type="synonym">Drechslera teres f. teres</name>
    <dbReference type="NCBI Taxonomy" id="861557"/>
    <lineage>
        <taxon>Eukaryota</taxon>
        <taxon>Fungi</taxon>
        <taxon>Dikarya</taxon>
        <taxon>Ascomycota</taxon>
        <taxon>Pezizomycotina</taxon>
        <taxon>Dothideomycetes</taxon>
        <taxon>Pleosporomycetidae</taxon>
        <taxon>Pleosporales</taxon>
        <taxon>Pleosporineae</taxon>
        <taxon>Pleosporaceae</taxon>
        <taxon>Pyrenophora</taxon>
    </lineage>
</organism>
<feature type="compositionally biased region" description="Basic residues" evidence="1">
    <location>
        <begin position="13"/>
        <end position="22"/>
    </location>
</feature>
<dbReference type="HOGENOM" id="CLU_1787809_0_0_1"/>
<name>E3RJM2_PYRTT</name>
<dbReference type="EMBL" id="GL533518">
    <property type="protein sequence ID" value="EFQ94079.1"/>
    <property type="molecule type" value="Genomic_DNA"/>
</dbReference>
<dbReference type="Proteomes" id="UP000001067">
    <property type="component" value="Unassembled WGS sequence"/>
</dbReference>
<sequence length="145" mass="15863">MASCEAESGGRGHWPRTARRNKAASYGRAMEPGQVTRPNAGCASCSCSSCAVDLPATAGPGWRQRGQSVGETRLPRSVEGGPVPVFQDMTVVLYLRTVKWEPSAVAAPRSWSTKTFDVWQHEMQDPLRFWPLAPRSDGFPDMQTP</sequence>
<reference evidence="2 3" key="1">
    <citation type="journal article" date="2010" name="Genome Biol.">
        <title>A first genome assembly of the barley fungal pathogen Pyrenophora teres f. teres.</title>
        <authorList>
            <person name="Ellwood S.R."/>
            <person name="Liu Z."/>
            <person name="Syme R.A."/>
            <person name="Lai Z."/>
            <person name="Hane J.K."/>
            <person name="Keiper F."/>
            <person name="Moffat C.S."/>
            <person name="Oliver R.P."/>
            <person name="Friesen T.L."/>
        </authorList>
    </citation>
    <scope>NUCLEOTIDE SEQUENCE [LARGE SCALE GENOMIC DNA]</scope>
    <source>
        <strain evidence="2 3">0-1</strain>
    </source>
</reference>
<protein>
    <submittedName>
        <fullName evidence="2">Uncharacterized protein</fullName>
    </submittedName>
</protein>
<gene>
    <name evidence="2" type="ORF">PTT_08358</name>
</gene>
<feature type="region of interest" description="Disordered" evidence="1">
    <location>
        <begin position="1"/>
        <end position="40"/>
    </location>
</feature>
<feature type="region of interest" description="Disordered" evidence="1">
    <location>
        <begin position="57"/>
        <end position="81"/>
    </location>
</feature>
<evidence type="ECO:0000313" key="3">
    <source>
        <dbReference type="Proteomes" id="UP000001067"/>
    </source>
</evidence>
<dbReference type="AlphaFoldDB" id="E3RJM2"/>
<accession>E3RJM2</accession>
<proteinExistence type="predicted"/>
<dbReference type="KEGG" id="pte:PTT_08358"/>